<evidence type="ECO:0000313" key="3">
    <source>
        <dbReference type="Proteomes" id="UP000250043"/>
    </source>
</evidence>
<reference evidence="2 3" key="1">
    <citation type="submission" date="2016-07" db="EMBL/GenBank/DDBJ databases">
        <title>Draft genome of the white-rot fungus Obba rivulosa 3A-2.</title>
        <authorList>
            <consortium name="DOE Joint Genome Institute"/>
            <person name="Miettinen O."/>
            <person name="Riley R."/>
            <person name="Acob R."/>
            <person name="Barry K."/>
            <person name="Cullen D."/>
            <person name="De Vries R."/>
            <person name="Hainaut M."/>
            <person name="Hatakka A."/>
            <person name="Henrissat B."/>
            <person name="Hilden K."/>
            <person name="Kuo R."/>
            <person name="Labutti K."/>
            <person name="Lipzen A."/>
            <person name="Makela M.R."/>
            <person name="Sandor L."/>
            <person name="Spatafora J.W."/>
            <person name="Grigoriev I.V."/>
            <person name="Hibbett D.S."/>
        </authorList>
    </citation>
    <scope>NUCLEOTIDE SEQUENCE [LARGE SCALE GENOMIC DNA]</scope>
    <source>
        <strain evidence="2 3">3A-2</strain>
    </source>
</reference>
<evidence type="ECO:0000313" key="2">
    <source>
        <dbReference type="EMBL" id="OCH90678.1"/>
    </source>
</evidence>
<dbReference type="InterPro" id="IPR025870">
    <property type="entry name" value="Glyoxalase-like_dom"/>
</dbReference>
<keyword evidence="3" id="KW-1185">Reference proteome</keyword>
<evidence type="ECO:0000259" key="1">
    <source>
        <dbReference type="Pfam" id="PF13468"/>
    </source>
</evidence>
<dbReference type="OrthoDB" id="408973at2759"/>
<feature type="domain" description="Glyoxalase-like" evidence="1">
    <location>
        <begin position="44"/>
        <end position="195"/>
    </location>
</feature>
<dbReference type="EMBL" id="KV722400">
    <property type="protein sequence ID" value="OCH90678.1"/>
    <property type="molecule type" value="Genomic_DNA"/>
</dbReference>
<dbReference type="PANTHER" id="PTHR40265">
    <property type="entry name" value="BLL2707 PROTEIN"/>
    <property type="match status" value="1"/>
</dbReference>
<sequence>MCVFAVSDDTIVIRRPHSTTPRPTRIFALHSPIIIMSRPSTRILDHIVHLTRPGSLTETAEQFRALGFTVVPGGTHADGLTANALVVLPSGVYLELLAFTRPASHYLPGSPLHYARTTHPWAHKVPGWIDFAFLGNSETPSIAETINARAARDGSGAVYETEVRGGRKREDGRVLEWLISAPGEQHGRGALPFFCGDLTPRRWR</sequence>
<dbReference type="InterPro" id="IPR029068">
    <property type="entry name" value="Glyas_Bleomycin-R_OHBP_Dase"/>
</dbReference>
<organism evidence="2 3">
    <name type="scientific">Obba rivulosa</name>
    <dbReference type="NCBI Taxonomy" id="1052685"/>
    <lineage>
        <taxon>Eukaryota</taxon>
        <taxon>Fungi</taxon>
        <taxon>Dikarya</taxon>
        <taxon>Basidiomycota</taxon>
        <taxon>Agaricomycotina</taxon>
        <taxon>Agaricomycetes</taxon>
        <taxon>Polyporales</taxon>
        <taxon>Gelatoporiaceae</taxon>
        <taxon>Obba</taxon>
    </lineage>
</organism>
<gene>
    <name evidence="2" type="ORF">OBBRIDRAFT_887576</name>
</gene>
<dbReference type="Pfam" id="PF13468">
    <property type="entry name" value="Glyoxalase_3"/>
    <property type="match status" value="1"/>
</dbReference>
<protein>
    <recommendedName>
        <fullName evidence="1">Glyoxalase-like domain-containing protein</fullName>
    </recommendedName>
</protein>
<dbReference type="Proteomes" id="UP000250043">
    <property type="component" value="Unassembled WGS sequence"/>
</dbReference>
<feature type="non-terminal residue" evidence="2">
    <location>
        <position position="204"/>
    </location>
</feature>
<name>A0A8E2ATH9_9APHY</name>
<dbReference type="Gene3D" id="3.10.180.10">
    <property type="entry name" value="2,3-Dihydroxybiphenyl 1,2-Dioxygenase, domain 1"/>
    <property type="match status" value="1"/>
</dbReference>
<dbReference type="PANTHER" id="PTHR40265:SF1">
    <property type="entry name" value="GLYOXALASE-LIKE DOMAIN-CONTAINING PROTEIN"/>
    <property type="match status" value="1"/>
</dbReference>
<accession>A0A8E2ATH9</accession>
<dbReference type="AlphaFoldDB" id="A0A8E2ATH9"/>
<proteinExistence type="predicted"/>